<evidence type="ECO:0000256" key="5">
    <source>
        <dbReference type="ARBA" id="ARBA00022692"/>
    </source>
</evidence>
<dbReference type="AlphaFoldDB" id="A0A553JTV2"/>
<feature type="transmembrane region" description="Helical" evidence="9">
    <location>
        <begin position="306"/>
        <end position="329"/>
    </location>
</feature>
<dbReference type="Pfam" id="PF00999">
    <property type="entry name" value="Na_H_Exchanger"/>
    <property type="match status" value="1"/>
</dbReference>
<accession>A0A553JTV2</accession>
<keyword evidence="3" id="KW-0050">Antiport</keyword>
<keyword evidence="8 9" id="KW-0472">Membrane</keyword>
<evidence type="ECO:0000256" key="9">
    <source>
        <dbReference type="SAM" id="Phobius"/>
    </source>
</evidence>
<feature type="transmembrane region" description="Helical" evidence="9">
    <location>
        <begin position="6"/>
        <end position="24"/>
    </location>
</feature>
<dbReference type="EMBL" id="VKGK01000002">
    <property type="protein sequence ID" value="TRY15892.1"/>
    <property type="molecule type" value="Genomic_DNA"/>
</dbReference>
<feature type="transmembrane region" description="Helical" evidence="9">
    <location>
        <begin position="92"/>
        <end position="113"/>
    </location>
</feature>
<evidence type="ECO:0000256" key="7">
    <source>
        <dbReference type="ARBA" id="ARBA00023065"/>
    </source>
</evidence>
<dbReference type="GO" id="GO:0015297">
    <property type="term" value="F:antiporter activity"/>
    <property type="evidence" value="ECO:0007669"/>
    <property type="project" value="UniProtKB-KW"/>
</dbReference>
<feature type="transmembrane region" description="Helical" evidence="9">
    <location>
        <begin position="281"/>
        <end position="299"/>
    </location>
</feature>
<proteinExistence type="predicted"/>
<evidence type="ECO:0000313" key="11">
    <source>
        <dbReference type="EMBL" id="TRY15892.1"/>
    </source>
</evidence>
<evidence type="ECO:0000256" key="2">
    <source>
        <dbReference type="ARBA" id="ARBA00022448"/>
    </source>
</evidence>
<evidence type="ECO:0000256" key="3">
    <source>
        <dbReference type="ARBA" id="ARBA00022449"/>
    </source>
</evidence>
<keyword evidence="12" id="KW-1185">Reference proteome</keyword>
<evidence type="ECO:0000313" key="12">
    <source>
        <dbReference type="Proteomes" id="UP000318126"/>
    </source>
</evidence>
<name>A0A553JTV2_SHEHA</name>
<feature type="transmembrane region" description="Helical" evidence="9">
    <location>
        <begin position="186"/>
        <end position="208"/>
    </location>
</feature>
<keyword evidence="2" id="KW-0813">Transport</keyword>
<dbReference type="Gene3D" id="1.20.1530.20">
    <property type="match status" value="1"/>
</dbReference>
<dbReference type="InterPro" id="IPR006153">
    <property type="entry name" value="Cation/H_exchanger_TM"/>
</dbReference>
<feature type="transmembrane region" description="Helical" evidence="9">
    <location>
        <begin position="369"/>
        <end position="387"/>
    </location>
</feature>
<evidence type="ECO:0000256" key="1">
    <source>
        <dbReference type="ARBA" id="ARBA00004651"/>
    </source>
</evidence>
<reference evidence="12" key="1">
    <citation type="submission" date="2019-07" db="EMBL/GenBank/DDBJ databases">
        <title>Shewanella sp. YLB-08 draft genomic sequence.</title>
        <authorList>
            <person name="Yu L."/>
        </authorList>
    </citation>
    <scope>NUCLEOTIDE SEQUENCE [LARGE SCALE GENOMIC DNA]</scope>
    <source>
        <strain evidence="12">JCM 20706</strain>
    </source>
</reference>
<comment type="subcellular location">
    <subcellularLocation>
        <location evidence="1">Cell membrane</location>
        <topology evidence="1">Multi-pass membrane protein</topology>
    </subcellularLocation>
</comment>
<feature type="transmembrane region" description="Helical" evidence="9">
    <location>
        <begin position="61"/>
        <end position="80"/>
    </location>
</feature>
<keyword evidence="6 9" id="KW-1133">Transmembrane helix</keyword>
<comment type="caution">
    <text evidence="11">The sequence shown here is derived from an EMBL/GenBank/DDBJ whole genome shotgun (WGS) entry which is preliminary data.</text>
</comment>
<feature type="transmembrane region" description="Helical" evidence="9">
    <location>
        <begin position="161"/>
        <end position="180"/>
    </location>
</feature>
<keyword evidence="5 9" id="KW-0812">Transmembrane</keyword>
<protein>
    <submittedName>
        <fullName evidence="11">Sodium:proton exchanger</fullName>
    </submittedName>
</protein>
<evidence type="ECO:0000256" key="4">
    <source>
        <dbReference type="ARBA" id="ARBA00022475"/>
    </source>
</evidence>
<evidence type="ECO:0000259" key="10">
    <source>
        <dbReference type="Pfam" id="PF00999"/>
    </source>
</evidence>
<keyword evidence="4" id="KW-1003">Cell membrane</keyword>
<dbReference type="GO" id="GO:0005886">
    <property type="term" value="C:plasma membrane"/>
    <property type="evidence" value="ECO:0007669"/>
    <property type="project" value="UniProtKB-SubCell"/>
</dbReference>
<evidence type="ECO:0000256" key="6">
    <source>
        <dbReference type="ARBA" id="ARBA00022989"/>
    </source>
</evidence>
<keyword evidence="7" id="KW-0406">Ion transport</keyword>
<dbReference type="Proteomes" id="UP000318126">
    <property type="component" value="Unassembled WGS sequence"/>
</dbReference>
<evidence type="ECO:0000256" key="8">
    <source>
        <dbReference type="ARBA" id="ARBA00023136"/>
    </source>
</evidence>
<feature type="transmembrane region" description="Helical" evidence="9">
    <location>
        <begin position="229"/>
        <end position="261"/>
    </location>
</feature>
<dbReference type="RefSeq" id="WP_143562987.1">
    <property type="nucleotide sequence ID" value="NZ_BMPL01000002.1"/>
</dbReference>
<gene>
    <name evidence="11" type="ORF">FN961_02615</name>
</gene>
<dbReference type="OrthoDB" id="9810860at2"/>
<dbReference type="PANTHER" id="PTHR32507:SF8">
    <property type="entry name" value="CNH1P"/>
    <property type="match status" value="1"/>
</dbReference>
<feature type="transmembrane region" description="Helical" evidence="9">
    <location>
        <begin position="31"/>
        <end position="49"/>
    </location>
</feature>
<feature type="transmembrane region" description="Helical" evidence="9">
    <location>
        <begin position="335"/>
        <end position="357"/>
    </location>
</feature>
<organism evidence="11 12">
    <name type="scientific">Shewanella hanedai</name>
    <name type="common">Alteromonas hanedai</name>
    <dbReference type="NCBI Taxonomy" id="25"/>
    <lineage>
        <taxon>Bacteria</taxon>
        <taxon>Pseudomonadati</taxon>
        <taxon>Pseudomonadota</taxon>
        <taxon>Gammaproteobacteria</taxon>
        <taxon>Alteromonadales</taxon>
        <taxon>Shewanellaceae</taxon>
        <taxon>Shewanella</taxon>
    </lineage>
</organism>
<dbReference type="PANTHER" id="PTHR32507">
    <property type="entry name" value="NA(+)/H(+) ANTIPORTER 1"/>
    <property type="match status" value="1"/>
</dbReference>
<dbReference type="InterPro" id="IPR038770">
    <property type="entry name" value="Na+/solute_symporter_sf"/>
</dbReference>
<dbReference type="GO" id="GO:1902600">
    <property type="term" value="P:proton transmembrane transport"/>
    <property type="evidence" value="ECO:0007669"/>
    <property type="project" value="InterPro"/>
</dbReference>
<sequence>MDDHIVILIIALLVLLYGYISKALSRLNISGPMVFTSFGLLLSPLGLNLTQVEVDSGFVKIIVEIALVLVLFADAALLDFKLLKQSWKIPARLLFIGLPITIVVGTYVAMLIFPEEPLTYLLLLALLLTPTDAALGKAVVTDPKVPERIRLSINVESGLNDGIVFPIVLTAVAMILSGLTEAQDNGWMGYVVEQIIFGALVGGAVGYLGTKLTMKSVEKRWMELSYENLIPIALAILSFYLAESFGGNGFIAAFFAGLYAGNTCEKTRQHIEDFTETEGELFVLMSFFLFGLVFVPLTLPYITFDVVLYAFLSLTVLRILPVMICLIGAKLDLATMAFIAWFGPRGIASILYVLIVVHEIGTMEGYETIYAVVTLTVLMSILAHGLTAQPFANLYAKSHKEEHKE</sequence>
<feature type="domain" description="Cation/H+ exchanger transmembrane" evidence="10">
    <location>
        <begin position="13"/>
        <end position="392"/>
    </location>
</feature>